<comment type="caution">
    <text evidence="1">The sequence shown here is derived from an EMBL/GenBank/DDBJ whole genome shotgun (WGS) entry which is preliminary data.</text>
</comment>
<dbReference type="Proteomes" id="UP001480595">
    <property type="component" value="Unassembled WGS sequence"/>
</dbReference>
<evidence type="ECO:0000313" key="1">
    <source>
        <dbReference type="EMBL" id="KAK8042561.1"/>
    </source>
</evidence>
<proteinExistence type="predicted"/>
<dbReference type="RefSeq" id="XP_066709414.1">
    <property type="nucleotide sequence ID" value="XM_066864453.1"/>
</dbReference>
<protein>
    <submittedName>
        <fullName evidence="1">Endo-1-3(4)-beta-glucanase</fullName>
    </submittedName>
</protein>
<dbReference type="EMBL" id="JAQQWL010000013">
    <property type="protein sequence ID" value="KAK8042561.1"/>
    <property type="molecule type" value="Genomic_DNA"/>
</dbReference>
<dbReference type="GeneID" id="92097516"/>
<accession>A0ABR1T959</accession>
<organism evidence="1 2">
    <name type="scientific">Apiospora phragmitis</name>
    <dbReference type="NCBI Taxonomy" id="2905665"/>
    <lineage>
        <taxon>Eukaryota</taxon>
        <taxon>Fungi</taxon>
        <taxon>Dikarya</taxon>
        <taxon>Ascomycota</taxon>
        <taxon>Pezizomycotina</taxon>
        <taxon>Sordariomycetes</taxon>
        <taxon>Xylariomycetidae</taxon>
        <taxon>Amphisphaeriales</taxon>
        <taxon>Apiosporaceae</taxon>
        <taxon>Apiospora</taxon>
    </lineage>
</organism>
<gene>
    <name evidence="1" type="ORF">PG994_013044</name>
</gene>
<sequence>MTDDRLYHSFWDINYIDVYQKPDSPKPSSTTSATFSTALLNAISIATSLPSVDTTALPSPSNTRTIMLTTATPSSAPTKSGGGVSDPAMLNGYTLLVCFGSSSGYPT</sequence>
<reference evidence="1 2" key="1">
    <citation type="submission" date="2023-01" db="EMBL/GenBank/DDBJ databases">
        <title>Analysis of 21 Apiospora genomes using comparative genomics revels a genus with tremendous synthesis potential of carbohydrate active enzymes and secondary metabolites.</title>
        <authorList>
            <person name="Sorensen T."/>
        </authorList>
    </citation>
    <scope>NUCLEOTIDE SEQUENCE [LARGE SCALE GENOMIC DNA]</scope>
    <source>
        <strain evidence="1 2">CBS 135458</strain>
    </source>
</reference>
<evidence type="ECO:0000313" key="2">
    <source>
        <dbReference type="Proteomes" id="UP001480595"/>
    </source>
</evidence>
<keyword evidence="2" id="KW-1185">Reference proteome</keyword>
<name>A0ABR1T959_9PEZI</name>